<accession>A0A410RLJ0</accession>
<proteinExistence type="predicted"/>
<evidence type="ECO:0000313" key="1">
    <source>
        <dbReference type="EMBL" id="QAT82751.1"/>
    </source>
</evidence>
<organism evidence="1 2">
    <name type="scientific">Corallococcus coralloides</name>
    <name type="common">Myxococcus coralloides</name>
    <dbReference type="NCBI Taxonomy" id="184914"/>
    <lineage>
        <taxon>Bacteria</taxon>
        <taxon>Pseudomonadati</taxon>
        <taxon>Myxococcota</taxon>
        <taxon>Myxococcia</taxon>
        <taxon>Myxococcales</taxon>
        <taxon>Cystobacterineae</taxon>
        <taxon>Myxococcaceae</taxon>
        <taxon>Corallococcus</taxon>
    </lineage>
</organism>
<name>A0A410RLJ0_CORCK</name>
<dbReference type="Proteomes" id="UP000288758">
    <property type="component" value="Chromosome"/>
</dbReference>
<sequence>MALRYLSTDFALPPGAPPTSIVRELVHRFFSEGRWFQPVRFGSVGVDEQCEPGSFDPDVLAAHYDESKRFFIGAKTDRDFLHFSPDRRGKYPFVGSFSWMTSVVEARKAGWREAHLRQVVEVMHLLGSPLAQSGLSDDFERKNWRLVPNEDGFGSTRVFNLRDYSEGLEGLYWRNIFGAPFVDLFGPRLDAIPASQRQSLDGGLVLVQPYELPTQAMTPEGDAAEGQLIATLGRDAFFDLPTLTKPTRVPDVSWMLHKH</sequence>
<evidence type="ECO:0000313" key="2">
    <source>
        <dbReference type="Proteomes" id="UP000288758"/>
    </source>
</evidence>
<dbReference type="RefSeq" id="WP_128795027.1">
    <property type="nucleotide sequence ID" value="NZ_CP034669.1"/>
</dbReference>
<evidence type="ECO:0008006" key="3">
    <source>
        <dbReference type="Google" id="ProtNLM"/>
    </source>
</evidence>
<gene>
    <name evidence="1" type="ORF">EJ065_1147</name>
</gene>
<dbReference type="EMBL" id="CP034669">
    <property type="protein sequence ID" value="QAT82751.1"/>
    <property type="molecule type" value="Genomic_DNA"/>
</dbReference>
<dbReference type="AlphaFoldDB" id="A0A410RLJ0"/>
<protein>
    <recommendedName>
        <fullName evidence="3">DUF3396 domain-containing protein</fullName>
    </recommendedName>
</protein>
<reference evidence="1 2" key="1">
    <citation type="submission" date="2018-12" db="EMBL/GenBank/DDBJ databases">
        <title>Complete Genome Sequence of the Corallopyronin A producing Myxobacterium Corallococcus coralloides B035.</title>
        <authorList>
            <person name="Bouhired S.M."/>
            <person name="Rupp O."/>
            <person name="Blom J."/>
            <person name="Schaeberle T.F."/>
            <person name="Kehraus S."/>
            <person name="Schiefer A."/>
            <person name="Pfarr K."/>
            <person name="Goesmann A."/>
            <person name="Hoerauf A."/>
            <person name="Koenig G.M."/>
        </authorList>
    </citation>
    <scope>NUCLEOTIDE SEQUENCE [LARGE SCALE GENOMIC DNA]</scope>
    <source>
        <strain evidence="1 2">B035</strain>
    </source>
</reference>